<keyword evidence="2" id="KW-0732">Signal</keyword>
<dbReference type="PROSITE" id="PS51257">
    <property type="entry name" value="PROKAR_LIPOPROTEIN"/>
    <property type="match status" value="1"/>
</dbReference>
<evidence type="ECO:0008006" key="5">
    <source>
        <dbReference type="Google" id="ProtNLM"/>
    </source>
</evidence>
<protein>
    <recommendedName>
        <fullName evidence="5">Lipoprotein</fullName>
    </recommendedName>
</protein>
<name>A0ABZ2NGK3_9BACI</name>
<evidence type="ECO:0000313" key="4">
    <source>
        <dbReference type="Proteomes" id="UP001377337"/>
    </source>
</evidence>
<evidence type="ECO:0000256" key="1">
    <source>
        <dbReference type="SAM" id="MobiDB-lite"/>
    </source>
</evidence>
<feature type="region of interest" description="Disordered" evidence="1">
    <location>
        <begin position="28"/>
        <end position="47"/>
    </location>
</feature>
<sequence length="373" mass="41255">MKKRIRAGFWLGAIPFLMVAGCSEAATSQETMPEMNEESKLTSKDPYYDTESIASSPRFALSANYKEIEPSKKAKPLETNYTKEQLAKITVAEAHGGSRERSVPLGQTLHKDVADQTEGPLKDSRIVAFYGNPNSINMGILGEHSPEDLMDKLMKQTRAYSELDPERPAIPAIELITTIAQRTPGDKGLYVHYTPEADIEKYAKLAEENNALLFLDVQLGRDSIMNQVKALEKYLKKPNIHLAIDTEFHVKQGQVPGENLGHVDGKNVQEAIKYVSKLAAENGLPDKVVVVHQFADKIISNKSAIQPAENVEVVLNSDGFGAPSLKTSGYHLLVQSQPIQYGGFKLFFKNDKPVMTPKEVLALDPAPSFINYQ</sequence>
<organism evidence="3 4">
    <name type="scientific">Metabacillus sediminis</name>
    <dbReference type="NCBI Taxonomy" id="3117746"/>
    <lineage>
        <taxon>Bacteria</taxon>
        <taxon>Bacillati</taxon>
        <taxon>Bacillota</taxon>
        <taxon>Bacilli</taxon>
        <taxon>Bacillales</taxon>
        <taxon>Bacillaceae</taxon>
        <taxon>Metabacillus</taxon>
    </lineage>
</organism>
<evidence type="ECO:0000256" key="2">
    <source>
        <dbReference type="SAM" id="SignalP"/>
    </source>
</evidence>
<feature type="compositionally biased region" description="Basic and acidic residues" evidence="1">
    <location>
        <begin position="37"/>
        <end position="47"/>
    </location>
</feature>
<feature type="chain" id="PRO_5046960744" description="Lipoprotein" evidence="2">
    <location>
        <begin position="26"/>
        <end position="373"/>
    </location>
</feature>
<dbReference type="EMBL" id="CP147407">
    <property type="protein sequence ID" value="WXB96927.1"/>
    <property type="molecule type" value="Genomic_DNA"/>
</dbReference>
<dbReference type="RefSeq" id="WP_338779116.1">
    <property type="nucleotide sequence ID" value="NZ_CP147407.1"/>
</dbReference>
<proteinExistence type="predicted"/>
<reference evidence="3 4" key="1">
    <citation type="submission" date="2024-02" db="EMBL/GenBank/DDBJ databases">
        <title>Seven novel Bacillus-like species.</title>
        <authorList>
            <person name="Liu G."/>
        </authorList>
    </citation>
    <scope>NUCLEOTIDE SEQUENCE [LARGE SCALE GENOMIC DNA]</scope>
    <source>
        <strain evidence="3 4">FJAT-52054</strain>
    </source>
</reference>
<gene>
    <name evidence="3" type="ORF">WCV65_20770</name>
</gene>
<dbReference type="Proteomes" id="UP001377337">
    <property type="component" value="Chromosome"/>
</dbReference>
<feature type="signal peptide" evidence="2">
    <location>
        <begin position="1"/>
        <end position="25"/>
    </location>
</feature>
<accession>A0ABZ2NGK3</accession>
<keyword evidence="4" id="KW-1185">Reference proteome</keyword>
<evidence type="ECO:0000313" key="3">
    <source>
        <dbReference type="EMBL" id="WXB96927.1"/>
    </source>
</evidence>